<gene>
    <name evidence="2" type="ORF">K7X08_002108</name>
</gene>
<evidence type="ECO:0000256" key="1">
    <source>
        <dbReference type="SAM" id="MobiDB-lite"/>
    </source>
</evidence>
<dbReference type="PANTHER" id="PTHR36054:SF5">
    <property type="entry name" value="HYDROXYPROLINE-RICH GLYCOPROTEIN FAMILY PROTEIN"/>
    <property type="match status" value="1"/>
</dbReference>
<feature type="compositionally biased region" description="Acidic residues" evidence="1">
    <location>
        <begin position="17"/>
        <end position="26"/>
    </location>
</feature>
<evidence type="ECO:0000313" key="3">
    <source>
        <dbReference type="Proteomes" id="UP001152561"/>
    </source>
</evidence>
<evidence type="ECO:0000313" key="2">
    <source>
        <dbReference type="EMBL" id="KAJ8541292.1"/>
    </source>
</evidence>
<dbReference type="GO" id="GO:0035196">
    <property type="term" value="P:miRNA processing"/>
    <property type="evidence" value="ECO:0007669"/>
    <property type="project" value="InterPro"/>
</dbReference>
<dbReference type="EMBL" id="JAJAGQ010000015">
    <property type="protein sequence ID" value="KAJ8541292.1"/>
    <property type="molecule type" value="Genomic_DNA"/>
</dbReference>
<dbReference type="InterPro" id="IPR039292">
    <property type="entry name" value="SICKLE"/>
</dbReference>
<feature type="compositionally biased region" description="Basic and acidic residues" evidence="1">
    <location>
        <begin position="1"/>
        <end position="15"/>
    </location>
</feature>
<keyword evidence="3" id="KW-1185">Reference proteome</keyword>
<organism evidence="2 3">
    <name type="scientific">Anisodus acutangulus</name>
    <dbReference type="NCBI Taxonomy" id="402998"/>
    <lineage>
        <taxon>Eukaryota</taxon>
        <taxon>Viridiplantae</taxon>
        <taxon>Streptophyta</taxon>
        <taxon>Embryophyta</taxon>
        <taxon>Tracheophyta</taxon>
        <taxon>Spermatophyta</taxon>
        <taxon>Magnoliopsida</taxon>
        <taxon>eudicotyledons</taxon>
        <taxon>Gunneridae</taxon>
        <taxon>Pentapetalae</taxon>
        <taxon>asterids</taxon>
        <taxon>lamiids</taxon>
        <taxon>Solanales</taxon>
        <taxon>Solanaceae</taxon>
        <taxon>Solanoideae</taxon>
        <taxon>Hyoscyameae</taxon>
        <taxon>Anisodus</taxon>
    </lineage>
</organism>
<dbReference type="Proteomes" id="UP001152561">
    <property type="component" value="Unassembled WGS sequence"/>
</dbReference>
<protein>
    <submittedName>
        <fullName evidence="2">Uncharacterized protein</fullName>
    </submittedName>
</protein>
<sequence>MEESEKRKERLKAIGEEAAEAGDNTEEQNSIGAPLDHGLTNPFIETPSGSSGQDEPRPRFDYYTDPMLFLPTTSALRFNNHVTRHQLIMLKANITRLKERTSHEESMPFLLESVGTPLTLWVALSAHLTTTLHLIHRKLVIFPVMASLKEVELVANMDKAAPTKVLDPEPGLTEVQEEAGVDSNFTITSQWWKTHGKP</sequence>
<feature type="region of interest" description="Disordered" evidence="1">
    <location>
        <begin position="1"/>
        <end position="57"/>
    </location>
</feature>
<reference evidence="3" key="1">
    <citation type="journal article" date="2023" name="Proc. Natl. Acad. Sci. U.S.A.">
        <title>Genomic and structural basis for evolution of tropane alkaloid biosynthesis.</title>
        <authorList>
            <person name="Wanga Y.-J."/>
            <person name="Taina T."/>
            <person name="Yua J.-Y."/>
            <person name="Lia J."/>
            <person name="Xua B."/>
            <person name="Chenc J."/>
            <person name="D'Auriad J.C."/>
            <person name="Huanga J.-P."/>
            <person name="Huanga S.-X."/>
        </authorList>
    </citation>
    <scope>NUCLEOTIDE SEQUENCE [LARGE SCALE GENOMIC DNA]</scope>
    <source>
        <strain evidence="3">cv. KIB-2019</strain>
    </source>
</reference>
<proteinExistence type="predicted"/>
<dbReference type="AlphaFoldDB" id="A0A9Q1LNW0"/>
<dbReference type="PANTHER" id="PTHR36054">
    <property type="entry name" value="PROTEIN SICKLE"/>
    <property type="match status" value="1"/>
</dbReference>
<dbReference type="GO" id="GO:0000398">
    <property type="term" value="P:mRNA splicing, via spliceosome"/>
    <property type="evidence" value="ECO:0007669"/>
    <property type="project" value="InterPro"/>
</dbReference>
<accession>A0A9Q1LNW0</accession>
<name>A0A9Q1LNW0_9SOLA</name>
<dbReference type="OrthoDB" id="1935385at2759"/>
<comment type="caution">
    <text evidence="2">The sequence shown here is derived from an EMBL/GenBank/DDBJ whole genome shotgun (WGS) entry which is preliminary data.</text>
</comment>